<dbReference type="Proteomes" id="UP001497623">
    <property type="component" value="Unassembled WGS sequence"/>
</dbReference>
<reference evidence="2 3" key="1">
    <citation type="submission" date="2024-05" db="EMBL/GenBank/DDBJ databases">
        <authorList>
            <person name="Wallberg A."/>
        </authorList>
    </citation>
    <scope>NUCLEOTIDE SEQUENCE [LARGE SCALE GENOMIC DNA]</scope>
</reference>
<feature type="signal peptide" evidence="1">
    <location>
        <begin position="1"/>
        <end position="30"/>
    </location>
</feature>
<accession>A0AAV2QTH1</accession>
<sequence length="211" mass="23782">MRFTMKLYTNGYSSLLAILMLVVFISSTQGQMCKSRRGKAKKAWNKQTKEGKCNPVRIAKPVVIDGYDLVSPNTVMVNHCYPFHGCKMTNCIPTKMVERIIKVEVWTRGMGSTPDCMEYKITEPAGCKCGCGMDMCDKDTQDHDEKMCKCTCKKKIVEDCQSLINMVGSDKKMFYPSKCDCPCTKPLICARGEMFDKNMCKCIPTTQMMGS</sequence>
<gene>
    <name evidence="2" type="ORF">MNOR_LOCUS15019</name>
</gene>
<organism evidence="2 3">
    <name type="scientific">Meganyctiphanes norvegica</name>
    <name type="common">Northern krill</name>
    <name type="synonym">Thysanopoda norvegica</name>
    <dbReference type="NCBI Taxonomy" id="48144"/>
    <lineage>
        <taxon>Eukaryota</taxon>
        <taxon>Metazoa</taxon>
        <taxon>Ecdysozoa</taxon>
        <taxon>Arthropoda</taxon>
        <taxon>Crustacea</taxon>
        <taxon>Multicrustacea</taxon>
        <taxon>Malacostraca</taxon>
        <taxon>Eumalacostraca</taxon>
        <taxon>Eucarida</taxon>
        <taxon>Euphausiacea</taxon>
        <taxon>Euphausiidae</taxon>
        <taxon>Meganyctiphanes</taxon>
    </lineage>
</organism>
<keyword evidence="3" id="KW-1185">Reference proteome</keyword>
<dbReference type="EMBL" id="CAXKWB010009221">
    <property type="protein sequence ID" value="CAL4093944.1"/>
    <property type="molecule type" value="Genomic_DNA"/>
</dbReference>
<proteinExistence type="predicted"/>
<comment type="caution">
    <text evidence="2">The sequence shown here is derived from an EMBL/GenBank/DDBJ whole genome shotgun (WGS) entry which is preliminary data.</text>
</comment>
<protein>
    <submittedName>
        <fullName evidence="2">Uncharacterized protein</fullName>
    </submittedName>
</protein>
<name>A0AAV2QTH1_MEGNR</name>
<keyword evidence="1" id="KW-0732">Signal</keyword>
<dbReference type="AlphaFoldDB" id="A0AAV2QTH1"/>
<evidence type="ECO:0000256" key="1">
    <source>
        <dbReference type="SAM" id="SignalP"/>
    </source>
</evidence>
<feature type="chain" id="PRO_5043472334" evidence="1">
    <location>
        <begin position="31"/>
        <end position="211"/>
    </location>
</feature>
<evidence type="ECO:0000313" key="3">
    <source>
        <dbReference type="Proteomes" id="UP001497623"/>
    </source>
</evidence>
<evidence type="ECO:0000313" key="2">
    <source>
        <dbReference type="EMBL" id="CAL4093944.1"/>
    </source>
</evidence>